<feature type="region of interest" description="Disordered" evidence="1">
    <location>
        <begin position="152"/>
        <end position="172"/>
    </location>
</feature>
<protein>
    <submittedName>
        <fullName evidence="2">Protein pxr1-like</fullName>
    </submittedName>
</protein>
<dbReference type="OrthoDB" id="9218558at2759"/>
<gene>
    <name evidence="2" type="ORF">llap_8106</name>
</gene>
<keyword evidence="3" id="KW-1185">Reference proteome</keyword>
<accession>A0A2I0U660</accession>
<evidence type="ECO:0000256" key="1">
    <source>
        <dbReference type="SAM" id="MobiDB-lite"/>
    </source>
</evidence>
<dbReference type="AlphaFoldDB" id="A0A2I0U660"/>
<proteinExistence type="predicted"/>
<reference evidence="3" key="2">
    <citation type="submission" date="2017-12" db="EMBL/GenBank/DDBJ databases">
        <title>Genome sequence of the Bar-tailed Godwit (Limosa lapponica baueri).</title>
        <authorList>
            <person name="Lima N.C.B."/>
            <person name="Parody-Merino A.M."/>
            <person name="Battley P.F."/>
            <person name="Fidler A.E."/>
            <person name="Prosdocimi F."/>
        </authorList>
    </citation>
    <scope>NUCLEOTIDE SEQUENCE [LARGE SCALE GENOMIC DNA]</scope>
</reference>
<organism evidence="2 3">
    <name type="scientific">Limosa lapponica baueri</name>
    <dbReference type="NCBI Taxonomy" id="1758121"/>
    <lineage>
        <taxon>Eukaryota</taxon>
        <taxon>Metazoa</taxon>
        <taxon>Chordata</taxon>
        <taxon>Craniata</taxon>
        <taxon>Vertebrata</taxon>
        <taxon>Euteleostomi</taxon>
        <taxon>Archelosauria</taxon>
        <taxon>Archosauria</taxon>
        <taxon>Dinosauria</taxon>
        <taxon>Saurischia</taxon>
        <taxon>Theropoda</taxon>
        <taxon>Coelurosauria</taxon>
        <taxon>Aves</taxon>
        <taxon>Neognathae</taxon>
        <taxon>Neoaves</taxon>
        <taxon>Charadriiformes</taxon>
        <taxon>Scolopacidae</taxon>
        <taxon>Limosa</taxon>
    </lineage>
</organism>
<dbReference type="EMBL" id="KZ506099">
    <property type="protein sequence ID" value="PKU41580.1"/>
    <property type="molecule type" value="Genomic_DNA"/>
</dbReference>
<evidence type="ECO:0000313" key="2">
    <source>
        <dbReference type="EMBL" id="PKU41580.1"/>
    </source>
</evidence>
<reference evidence="3" key="1">
    <citation type="submission" date="2017-11" db="EMBL/GenBank/DDBJ databases">
        <authorList>
            <person name="Lima N.C."/>
            <person name="Parody-Merino A.M."/>
            <person name="Battley P.F."/>
            <person name="Fidler A.E."/>
            <person name="Prosdocimi F."/>
        </authorList>
    </citation>
    <scope>NUCLEOTIDE SEQUENCE [LARGE SCALE GENOMIC DNA]</scope>
</reference>
<evidence type="ECO:0000313" key="3">
    <source>
        <dbReference type="Proteomes" id="UP000233556"/>
    </source>
</evidence>
<name>A0A2I0U660_LIMLA</name>
<dbReference type="Proteomes" id="UP000233556">
    <property type="component" value="Unassembled WGS sequence"/>
</dbReference>
<sequence>MRAEPCPRSSAEPKGRLHRVKELLGAKAGHAMLWCQIALEASEVVCTPKEFKDYRQYLTRLKLQAEQVSRQEECLGSSRTAGVASVRRHQKLSPCWLETVAASFEMDLPLAKAEPSSNVGSASGITCEKGSKLLCNSSWERGVRICERNNSADTTVSEEGRGRGLPGGGAQIPPQRVVKTMVTQVAVL</sequence>